<evidence type="ECO:0000256" key="6">
    <source>
        <dbReference type="RuleBase" id="RU004355"/>
    </source>
</evidence>
<proteinExistence type="inferred from homology"/>
<evidence type="ECO:0000259" key="7">
    <source>
        <dbReference type="Pfam" id="PF02601"/>
    </source>
</evidence>
<dbReference type="AlphaFoldDB" id="A0A841BXZ5"/>
<name>A0A841BXZ5_9ACTN</name>
<comment type="subcellular location">
    <subcellularLocation>
        <location evidence="5 6">Cytoplasm</location>
    </subcellularLocation>
</comment>
<organism evidence="9 10">
    <name type="scientific">Allocatelliglobosispora scoriae</name>
    <dbReference type="NCBI Taxonomy" id="643052"/>
    <lineage>
        <taxon>Bacteria</taxon>
        <taxon>Bacillati</taxon>
        <taxon>Actinomycetota</taxon>
        <taxon>Actinomycetes</taxon>
        <taxon>Micromonosporales</taxon>
        <taxon>Micromonosporaceae</taxon>
        <taxon>Allocatelliglobosispora</taxon>
    </lineage>
</organism>
<evidence type="ECO:0000256" key="1">
    <source>
        <dbReference type="ARBA" id="ARBA00022490"/>
    </source>
</evidence>
<reference evidence="9 10" key="1">
    <citation type="submission" date="2020-08" db="EMBL/GenBank/DDBJ databases">
        <title>Sequencing the genomes of 1000 actinobacteria strains.</title>
        <authorList>
            <person name="Klenk H.-P."/>
        </authorList>
    </citation>
    <scope>NUCLEOTIDE SEQUENCE [LARGE SCALE GENOMIC DNA]</scope>
    <source>
        <strain evidence="9 10">DSM 45362</strain>
    </source>
</reference>
<keyword evidence="3 5" id="KW-0378">Hydrolase</keyword>
<comment type="function">
    <text evidence="5">Bidirectionally degrades single-stranded DNA into large acid-insoluble oligonucleotides, which are then degraded further into small acid-soluble oligonucleotides.</text>
</comment>
<dbReference type="GO" id="GO:0008855">
    <property type="term" value="F:exodeoxyribonuclease VII activity"/>
    <property type="evidence" value="ECO:0007669"/>
    <property type="project" value="UniProtKB-UniRule"/>
</dbReference>
<dbReference type="GO" id="GO:0009318">
    <property type="term" value="C:exodeoxyribonuclease VII complex"/>
    <property type="evidence" value="ECO:0007669"/>
    <property type="project" value="UniProtKB-UniRule"/>
</dbReference>
<dbReference type="GO" id="GO:0005737">
    <property type="term" value="C:cytoplasm"/>
    <property type="evidence" value="ECO:0007669"/>
    <property type="project" value="UniProtKB-SubCell"/>
</dbReference>
<evidence type="ECO:0000313" key="9">
    <source>
        <dbReference type="EMBL" id="MBB5871652.1"/>
    </source>
</evidence>
<dbReference type="Pfam" id="PF02601">
    <property type="entry name" value="Exonuc_VII_L"/>
    <property type="match status" value="1"/>
</dbReference>
<feature type="domain" description="Exonuclease VII large subunit C-terminal" evidence="7">
    <location>
        <begin position="127"/>
        <end position="337"/>
    </location>
</feature>
<dbReference type="Proteomes" id="UP000587527">
    <property type="component" value="Unassembled WGS sequence"/>
</dbReference>
<dbReference type="HAMAP" id="MF_00378">
    <property type="entry name" value="Exonuc_7_L"/>
    <property type="match status" value="1"/>
</dbReference>
<keyword evidence="10" id="KW-1185">Reference proteome</keyword>
<dbReference type="InterPro" id="IPR025824">
    <property type="entry name" value="OB-fold_nuc-bd_dom"/>
</dbReference>
<accession>A0A841BXZ5</accession>
<evidence type="ECO:0000256" key="4">
    <source>
        <dbReference type="ARBA" id="ARBA00022839"/>
    </source>
</evidence>
<comment type="caution">
    <text evidence="9">The sequence shown here is derived from an EMBL/GenBank/DDBJ whole genome shotgun (WGS) entry which is preliminary data.</text>
</comment>
<keyword evidence="2 5" id="KW-0540">Nuclease</keyword>
<evidence type="ECO:0000256" key="5">
    <source>
        <dbReference type="HAMAP-Rule" id="MF_00378"/>
    </source>
</evidence>
<comment type="catalytic activity">
    <reaction evidence="5 6">
        <text>Exonucleolytic cleavage in either 5'- to 3'- or 3'- to 5'-direction to yield nucleoside 5'-phosphates.</text>
        <dbReference type="EC" id="3.1.11.6"/>
    </reaction>
</comment>
<evidence type="ECO:0000259" key="8">
    <source>
        <dbReference type="Pfam" id="PF13742"/>
    </source>
</evidence>
<evidence type="ECO:0000256" key="3">
    <source>
        <dbReference type="ARBA" id="ARBA00022801"/>
    </source>
</evidence>
<keyword evidence="1 5" id="KW-0963">Cytoplasm</keyword>
<dbReference type="InterPro" id="IPR020579">
    <property type="entry name" value="Exonuc_VII_lsu_C"/>
</dbReference>
<protein>
    <recommendedName>
        <fullName evidence="5">Exodeoxyribonuclease 7 large subunit</fullName>
        <ecNumber evidence="5">3.1.11.6</ecNumber>
    </recommendedName>
    <alternativeName>
        <fullName evidence="5">Exodeoxyribonuclease VII large subunit</fullName>
        <shortName evidence="5">Exonuclease VII large subunit</shortName>
    </alternativeName>
</protein>
<dbReference type="PANTHER" id="PTHR30008:SF0">
    <property type="entry name" value="EXODEOXYRIBONUCLEASE 7 LARGE SUBUNIT"/>
    <property type="match status" value="1"/>
</dbReference>
<sequence>MTSSPEEPWPVRRVSQSIGQWIGKLGSLWVDAQIAQISRRPGSSTVFLTLRDPSADISLTATATRDVLDSGAPDLQDGARVVVHGKPDFYPARGTLSLRIDEIRQIGEGELKAQIEKLRLQLQAEGLFDPRRKRRPPFLPNRIGLITGRASAAERDVLTNAKRRWPAIDFRVINVAVQGAGSVPEIVTALKQLDLDATIDVIILARGGGSFEDLLPFSNEALCRAVFACSTPVISAIGHEPDTPLVDYVADLRASTPTDAAKRVVPDVMEEVRLIGVARGRLNRAIRNRVDREQQRITSMRSRPSLARPHAMLDRMQGEVTAMAQRARRHLDHRLTRADGDLAHVLARLRALSPAATLGRGYAIVQADDGRVLRDAATVGAGDALRVRLAEGELRVTVSE</sequence>
<comment type="subunit">
    <text evidence="5">Heterooligomer composed of large and small subunits.</text>
</comment>
<keyword evidence="4 5" id="KW-0269">Exonuclease</keyword>
<feature type="domain" description="OB-fold nucleic acid binding" evidence="8">
    <location>
        <begin position="10"/>
        <end position="104"/>
    </location>
</feature>
<dbReference type="Pfam" id="PF13742">
    <property type="entry name" value="tRNA_anti_2"/>
    <property type="match status" value="1"/>
</dbReference>
<dbReference type="EMBL" id="JACHMN010000002">
    <property type="protein sequence ID" value="MBB5871652.1"/>
    <property type="molecule type" value="Genomic_DNA"/>
</dbReference>
<comment type="similarity">
    <text evidence="5 6">Belongs to the XseA family.</text>
</comment>
<dbReference type="InterPro" id="IPR003753">
    <property type="entry name" value="Exonuc_VII_L"/>
</dbReference>
<evidence type="ECO:0000256" key="2">
    <source>
        <dbReference type="ARBA" id="ARBA00022722"/>
    </source>
</evidence>
<dbReference type="CDD" id="cd04489">
    <property type="entry name" value="ExoVII_LU_OBF"/>
    <property type="match status" value="1"/>
</dbReference>
<dbReference type="NCBIfam" id="TIGR00237">
    <property type="entry name" value="xseA"/>
    <property type="match status" value="1"/>
</dbReference>
<dbReference type="GO" id="GO:0006308">
    <property type="term" value="P:DNA catabolic process"/>
    <property type="evidence" value="ECO:0007669"/>
    <property type="project" value="UniProtKB-UniRule"/>
</dbReference>
<gene>
    <name evidence="5" type="primary">xseA</name>
    <name evidence="9" type="ORF">F4553_005031</name>
</gene>
<dbReference type="EC" id="3.1.11.6" evidence="5"/>
<dbReference type="GO" id="GO:0003676">
    <property type="term" value="F:nucleic acid binding"/>
    <property type="evidence" value="ECO:0007669"/>
    <property type="project" value="InterPro"/>
</dbReference>
<dbReference type="PANTHER" id="PTHR30008">
    <property type="entry name" value="EXODEOXYRIBONUCLEASE 7 LARGE SUBUNIT"/>
    <property type="match status" value="1"/>
</dbReference>
<evidence type="ECO:0000313" key="10">
    <source>
        <dbReference type="Proteomes" id="UP000587527"/>
    </source>
</evidence>